<keyword evidence="2" id="KW-1185">Reference proteome</keyword>
<comment type="caution">
    <text evidence="1">The sequence shown here is derived from an EMBL/GenBank/DDBJ whole genome shotgun (WGS) entry which is preliminary data.</text>
</comment>
<gene>
    <name evidence="1" type="ORF">OOJ09_30950</name>
</gene>
<name>A0ABT4R454_9HYPH</name>
<evidence type="ECO:0000313" key="1">
    <source>
        <dbReference type="EMBL" id="MCZ8548600.1"/>
    </source>
</evidence>
<organism evidence="1 2">
    <name type="scientific">Mesorhizobium qingshengii</name>
    <dbReference type="NCBI Taxonomy" id="1165689"/>
    <lineage>
        <taxon>Bacteria</taxon>
        <taxon>Pseudomonadati</taxon>
        <taxon>Pseudomonadota</taxon>
        <taxon>Alphaproteobacteria</taxon>
        <taxon>Hyphomicrobiales</taxon>
        <taxon>Phyllobacteriaceae</taxon>
        <taxon>Mesorhizobium</taxon>
    </lineage>
</organism>
<dbReference type="Proteomes" id="UP001152178">
    <property type="component" value="Unassembled WGS sequence"/>
</dbReference>
<proteinExistence type="predicted"/>
<dbReference type="RefSeq" id="WP_269908848.1">
    <property type="nucleotide sequence ID" value="NZ_JAPFQA010000032.1"/>
</dbReference>
<protein>
    <submittedName>
        <fullName evidence="1">Uncharacterized protein</fullName>
    </submittedName>
</protein>
<sequence length="82" mass="8891">MQNNAAELLAELGNCIKSIQAHLATMDDAQLEDLLASLPSKSTAGSAEMVMLIHLYRDIENRKRGSNVLAFPARKARPTPAT</sequence>
<evidence type="ECO:0000313" key="2">
    <source>
        <dbReference type="Proteomes" id="UP001152178"/>
    </source>
</evidence>
<accession>A0ABT4R454</accession>
<reference evidence="1" key="1">
    <citation type="submission" date="2022-11" db="EMBL/GenBank/DDBJ databases">
        <authorList>
            <person name="Coimbra C."/>
        </authorList>
    </citation>
    <scope>NUCLEOTIDE SEQUENCE</scope>
    <source>
        <strain evidence="1">Jales19</strain>
    </source>
</reference>
<dbReference type="EMBL" id="JAPFQA010000032">
    <property type="protein sequence ID" value="MCZ8548600.1"/>
    <property type="molecule type" value="Genomic_DNA"/>
</dbReference>